<sequence>MRMRTTLLTAVALLLAGIATAEARSATVTNDLNVRSGPGTGYRVVATLPAGARVNVAGCTGNNWCQIGGGYVSASYLSFGGSRVAVSPGYYDGYYDPALGVGAFALGVGVGSAWGPGYWGGPYYWGGPRYRYWGPGRYWGGRPAYWGGRPAYWRGGPGWRGRPAYWRGGPRPGWRGAPPPAWRGAGPGWRGGYGGPRPVMYRPQIGGMRRP</sequence>
<protein>
    <submittedName>
        <fullName evidence="3">SH3 domain-containing protein</fullName>
    </submittedName>
</protein>
<dbReference type="SMART" id="SM00287">
    <property type="entry name" value="SH3b"/>
    <property type="match status" value="1"/>
</dbReference>
<evidence type="ECO:0000313" key="4">
    <source>
        <dbReference type="Proteomes" id="UP001597299"/>
    </source>
</evidence>
<accession>A0ABW4Z1N5</accession>
<feature type="domain" description="SH3b" evidence="2">
    <location>
        <begin position="23"/>
        <end position="95"/>
    </location>
</feature>
<name>A0ABW4Z1N5_9HYPH</name>
<proteinExistence type="predicted"/>
<evidence type="ECO:0000313" key="3">
    <source>
        <dbReference type="EMBL" id="MFD2142122.1"/>
    </source>
</evidence>
<dbReference type="InterPro" id="IPR003646">
    <property type="entry name" value="SH3-like_bac-type"/>
</dbReference>
<evidence type="ECO:0000256" key="1">
    <source>
        <dbReference type="SAM" id="SignalP"/>
    </source>
</evidence>
<reference evidence="4" key="1">
    <citation type="journal article" date="2019" name="Int. J. Syst. Evol. Microbiol.">
        <title>The Global Catalogue of Microorganisms (GCM) 10K type strain sequencing project: providing services to taxonomists for standard genome sequencing and annotation.</title>
        <authorList>
            <consortium name="The Broad Institute Genomics Platform"/>
            <consortium name="The Broad Institute Genome Sequencing Center for Infectious Disease"/>
            <person name="Wu L."/>
            <person name="Ma J."/>
        </authorList>
    </citation>
    <scope>NUCLEOTIDE SEQUENCE [LARGE SCALE GENOMIC DNA]</scope>
    <source>
        <strain evidence="4">CCM 7435</strain>
    </source>
</reference>
<keyword evidence="4" id="KW-1185">Reference proteome</keyword>
<keyword evidence="1" id="KW-0732">Signal</keyword>
<evidence type="ECO:0000259" key="2">
    <source>
        <dbReference type="PROSITE" id="PS51781"/>
    </source>
</evidence>
<dbReference type="Gene3D" id="2.30.30.40">
    <property type="entry name" value="SH3 Domains"/>
    <property type="match status" value="1"/>
</dbReference>
<comment type="caution">
    <text evidence="3">The sequence shown here is derived from an EMBL/GenBank/DDBJ whole genome shotgun (WGS) entry which is preliminary data.</text>
</comment>
<feature type="chain" id="PRO_5045064716" evidence="1">
    <location>
        <begin position="22"/>
        <end position="211"/>
    </location>
</feature>
<feature type="signal peptide" evidence="1">
    <location>
        <begin position="1"/>
        <end position="21"/>
    </location>
</feature>
<dbReference type="PROSITE" id="PS51781">
    <property type="entry name" value="SH3B"/>
    <property type="match status" value="1"/>
</dbReference>
<dbReference type="EMBL" id="JBHUHD010000001">
    <property type="protein sequence ID" value="MFD2142122.1"/>
    <property type="molecule type" value="Genomic_DNA"/>
</dbReference>
<dbReference type="Pfam" id="PF08239">
    <property type="entry name" value="SH3_3"/>
    <property type="match status" value="1"/>
</dbReference>
<dbReference type="RefSeq" id="WP_213351484.1">
    <property type="nucleotide sequence ID" value="NZ_JAHBGB010000006.1"/>
</dbReference>
<dbReference type="Proteomes" id="UP001597299">
    <property type="component" value="Unassembled WGS sequence"/>
</dbReference>
<organism evidence="3 4">
    <name type="scientific">Ancylobacter oerskovii</name>
    <dbReference type="NCBI Taxonomy" id="459519"/>
    <lineage>
        <taxon>Bacteria</taxon>
        <taxon>Pseudomonadati</taxon>
        <taxon>Pseudomonadota</taxon>
        <taxon>Alphaproteobacteria</taxon>
        <taxon>Hyphomicrobiales</taxon>
        <taxon>Xanthobacteraceae</taxon>
        <taxon>Ancylobacter</taxon>
    </lineage>
</organism>
<gene>
    <name evidence="3" type="ORF">ACFSNC_17070</name>
</gene>